<keyword evidence="3" id="KW-1185">Reference proteome</keyword>
<evidence type="ECO:0000256" key="1">
    <source>
        <dbReference type="SAM" id="Phobius"/>
    </source>
</evidence>
<feature type="transmembrane region" description="Helical" evidence="1">
    <location>
        <begin position="24"/>
        <end position="44"/>
    </location>
</feature>
<organism evidence="2 3">
    <name type="scientific">Antarcticimicrobium luteum</name>
    <dbReference type="NCBI Taxonomy" id="2547397"/>
    <lineage>
        <taxon>Bacteria</taxon>
        <taxon>Pseudomonadati</taxon>
        <taxon>Pseudomonadota</taxon>
        <taxon>Alphaproteobacteria</taxon>
        <taxon>Rhodobacterales</taxon>
        <taxon>Paracoccaceae</taxon>
        <taxon>Antarcticimicrobium</taxon>
    </lineage>
</organism>
<keyword evidence="1" id="KW-0812">Transmembrane</keyword>
<sequence>MSASAPDHASDHHGSNHPDTRTTVWVLVAVVLFLALWATSVALFGIPGLYIPALALVPVIYLLLITIAWG</sequence>
<keyword evidence="1" id="KW-1133">Transmembrane helix</keyword>
<accession>A0A4R5UVD4</accession>
<dbReference type="RefSeq" id="WP_133361186.1">
    <property type="nucleotide sequence ID" value="NZ_SMUV01000072.1"/>
</dbReference>
<keyword evidence="1" id="KW-0472">Membrane</keyword>
<dbReference type="EMBL" id="SMUV01000072">
    <property type="protein sequence ID" value="TDK43179.1"/>
    <property type="molecule type" value="Genomic_DNA"/>
</dbReference>
<protein>
    <submittedName>
        <fullName evidence="2">Uncharacterized protein</fullName>
    </submittedName>
</protein>
<name>A0A4R5UVD4_9RHOB</name>
<proteinExistence type="predicted"/>
<comment type="caution">
    <text evidence="2">The sequence shown here is derived from an EMBL/GenBank/DDBJ whole genome shotgun (WGS) entry which is preliminary data.</text>
</comment>
<dbReference type="AlphaFoldDB" id="A0A4R5UVD4"/>
<dbReference type="Proteomes" id="UP000295301">
    <property type="component" value="Unassembled WGS sequence"/>
</dbReference>
<dbReference type="OrthoDB" id="8479738at2"/>
<gene>
    <name evidence="2" type="ORF">E1832_18185</name>
</gene>
<feature type="transmembrane region" description="Helical" evidence="1">
    <location>
        <begin position="50"/>
        <end position="69"/>
    </location>
</feature>
<evidence type="ECO:0000313" key="2">
    <source>
        <dbReference type="EMBL" id="TDK43179.1"/>
    </source>
</evidence>
<reference evidence="2 3" key="1">
    <citation type="submission" date="2019-03" db="EMBL/GenBank/DDBJ databases">
        <title>Ruegeria lutea sp. nov., a novel strain, isolated from marine sediment, the Masan Bay, South Korea.</title>
        <authorList>
            <person name="Kim J."/>
            <person name="Kim D.-Y."/>
            <person name="Lee S.-S."/>
        </authorList>
    </citation>
    <scope>NUCLEOTIDE SEQUENCE [LARGE SCALE GENOMIC DNA]</scope>
    <source>
        <strain evidence="2 3">318-1</strain>
    </source>
</reference>
<evidence type="ECO:0000313" key="3">
    <source>
        <dbReference type="Proteomes" id="UP000295301"/>
    </source>
</evidence>